<keyword evidence="1" id="KW-0614">Plasmid</keyword>
<evidence type="ECO:0000313" key="2">
    <source>
        <dbReference type="EMBL" id="MFL7903354.1"/>
    </source>
</evidence>
<accession>A0A060DWF9</accession>
<evidence type="ECO:0000313" key="3">
    <source>
        <dbReference type="Proteomes" id="UP000027186"/>
    </source>
</evidence>
<dbReference type="PANTHER" id="PTHR39673">
    <property type="entry name" value="TUNGSTEN FORMYLMETHANOFURAN DEHYDROGENASE, SUBUNIT C (FWDC)"/>
    <property type="match status" value="1"/>
</dbReference>
<dbReference type="InterPro" id="IPR017550">
    <property type="entry name" value="Formylmethanofuran_DH_suC"/>
</dbReference>
<geneLocation type="plasmid" evidence="1 3">
    <name>AbAZ39_p2</name>
</geneLocation>
<dbReference type="GO" id="GO:0046914">
    <property type="term" value="F:transition metal ion binding"/>
    <property type="evidence" value="ECO:0007669"/>
    <property type="project" value="InterPro"/>
</dbReference>
<dbReference type="Proteomes" id="UP001628281">
    <property type="component" value="Unassembled WGS sequence"/>
</dbReference>
<gene>
    <name evidence="1" type="ORF">ABAZ39_25430</name>
    <name evidence="2" type="ORF">ACJ41P_19625</name>
</gene>
<dbReference type="RefSeq" id="WP_040136633.1">
    <property type="nucleotide sequence ID" value="NZ_CP007795.1"/>
</dbReference>
<keyword evidence="4" id="KW-1185">Reference proteome</keyword>
<dbReference type="GO" id="GO:0015948">
    <property type="term" value="P:methanogenesis"/>
    <property type="evidence" value="ECO:0007669"/>
    <property type="project" value="InterPro"/>
</dbReference>
<sequence length="274" mass="27557">MSGIVLTIRDPAGPPIDMTGVLPERLIEGGREALARLMLVRGRGRYRLDALFTLEDGGPPVTLILRPGGAVLDGVGTGMSTGEIRVEGECGAYAGSAMRGGTLTVAGNCGAFAAAEMSGGHLSVAGDAGDFLGAPLAGGTRGMSGGSVVVAGNAGDRVGERIRRGLIAVHGRVGSLCGARMIAGTIVVGAGCGPDPGQAMRRGSILLPQAPDAVPSGFVDGGMNDWLFLDLMRKELIDGGAWPSGFPTAGTRARRLIGDRSAGGIGEVLILAEA</sequence>
<dbReference type="NCBIfam" id="TIGR03122">
    <property type="entry name" value="one_C_dehyd_C"/>
    <property type="match status" value="1"/>
</dbReference>
<evidence type="ECO:0000313" key="1">
    <source>
        <dbReference type="EMBL" id="AIB15239.1"/>
    </source>
</evidence>
<protein>
    <submittedName>
        <fullName evidence="2">Formylmethanofuran dehydrogenase subunit C</fullName>
        <ecNumber evidence="2">1.2.7.12</ecNumber>
    </submittedName>
</protein>
<dbReference type="EC" id="1.2.7.12" evidence="2"/>
<dbReference type="EMBL" id="CP007795">
    <property type="protein sequence ID" value="AIB15239.1"/>
    <property type="molecule type" value="Genomic_DNA"/>
</dbReference>
<organism evidence="1 3">
    <name type="scientific">Azospirillum argentinense</name>
    <dbReference type="NCBI Taxonomy" id="2970906"/>
    <lineage>
        <taxon>Bacteria</taxon>
        <taxon>Pseudomonadati</taxon>
        <taxon>Pseudomonadota</taxon>
        <taxon>Alphaproteobacteria</taxon>
        <taxon>Rhodospirillales</taxon>
        <taxon>Azospirillaceae</taxon>
        <taxon>Azospirillum</taxon>
    </lineage>
</organism>
<name>A0A060DWF9_9PROT</name>
<evidence type="ECO:0000313" key="4">
    <source>
        <dbReference type="Proteomes" id="UP001628281"/>
    </source>
</evidence>
<dbReference type="AlphaFoldDB" id="A0A060DWF9"/>
<dbReference type="EMBL" id="JBJLSN010000030">
    <property type="protein sequence ID" value="MFL7903354.1"/>
    <property type="molecule type" value="Genomic_DNA"/>
</dbReference>
<proteinExistence type="predicted"/>
<dbReference type="InterPro" id="IPR036485">
    <property type="entry name" value="Glu_synth_asu_C_sf"/>
</dbReference>
<reference evidence="1 3" key="1">
    <citation type="journal article" date="2014" name="Genome Announc.">
        <title>Complete Genome Sequence of the Model Rhizosphere Strain Azospirillum brasilense Az39, Successfully Applied in Agriculture.</title>
        <authorList>
            <person name="Rivera D."/>
            <person name="Revale S."/>
            <person name="Molina R."/>
            <person name="Gualpa J."/>
            <person name="Puente M."/>
            <person name="Maroniche G."/>
            <person name="Paris G."/>
            <person name="Baker D."/>
            <person name="Clavijo B."/>
            <person name="McLay K."/>
            <person name="Spaepen S."/>
            <person name="Perticari A."/>
            <person name="Vazquez M."/>
            <person name="Wisniewski-Dye F."/>
            <person name="Watkins C."/>
            <person name="Martinez-Abarca F."/>
            <person name="Vanderleyden J."/>
            <person name="Cassan F."/>
        </authorList>
    </citation>
    <scope>NUCLEOTIDE SEQUENCE [LARGE SCALE GENOMIC DNA]</scope>
    <source>
        <strain evidence="1 3">Az39</strain>
        <plasmid evidence="1">AbAZ39_p2</plasmid>
    </source>
</reference>
<dbReference type="GO" id="GO:0018493">
    <property type="term" value="F:formylmethanofuran dehydrogenase activity"/>
    <property type="evidence" value="ECO:0007669"/>
    <property type="project" value="UniProtKB-EC"/>
</dbReference>
<dbReference type="SUPFAM" id="SSF69336">
    <property type="entry name" value="Alpha subunit of glutamate synthase, C-terminal domain"/>
    <property type="match status" value="1"/>
</dbReference>
<dbReference type="Proteomes" id="UP000027186">
    <property type="component" value="Plasmid AbAZ39_p2"/>
</dbReference>
<dbReference type="PANTHER" id="PTHR39673:SF5">
    <property type="entry name" value="TUNGSTEN-CONTAINING FORMYLMETHANOFURAN DEHYDROGENASE 2 SUBUNIT C"/>
    <property type="match status" value="1"/>
</dbReference>
<dbReference type="Gene3D" id="2.160.20.60">
    <property type="entry name" value="Glutamate synthase, alpha subunit, C-terminal domain"/>
    <property type="match status" value="2"/>
</dbReference>
<keyword evidence="2" id="KW-0560">Oxidoreductase</keyword>
<dbReference type="KEGG" id="abq:ABAZ39_25430"/>
<reference evidence="2 4" key="2">
    <citation type="submission" date="2024-11" db="EMBL/GenBank/DDBJ databases">
        <title>Draft genome sequences of two bacteria associated to sugarcane roots in Colombia.</title>
        <authorList>
            <person name="Pardo-Diaz S."/>
            <person name="Masmela-Mendoza J."/>
            <person name="Delgadillo-Duran P."/>
            <person name="Bautista E.J."/>
            <person name="Rojas-Tapias D.F."/>
        </authorList>
    </citation>
    <scope>NUCLEOTIDE SEQUENCE [LARGE SCALE GENOMIC DNA]</scope>
    <source>
        <strain evidence="2 4">Ap18</strain>
    </source>
</reference>